<proteinExistence type="predicted"/>
<gene>
    <name evidence="1" type="ORF">TRFO_12588</name>
</gene>
<dbReference type="AlphaFoldDB" id="A0A1J4L1C6"/>
<dbReference type="InterPro" id="IPR011989">
    <property type="entry name" value="ARM-like"/>
</dbReference>
<comment type="caution">
    <text evidence="1">The sequence shown here is derived from an EMBL/GenBank/DDBJ whole genome shotgun (WGS) entry which is preliminary data.</text>
</comment>
<sequence>MYGIYKVDNPDCGPRALRFSALIDEEFIKINHHDREINYIELDEVDNFLSDFFEAMQNENTLNVARSLECFYHSCFEKDENSREFIPRHFSNDSINQLENSNLFVDFIFCLGNLNEYVIHQKIFCILILIFDQVHESINHFISLGGINVILPFMSRQQYPDLLQYVFTILYYFSMHSQAHAALFNDDFLNRFLDSVDILNTTFIIDLANSAVKLLQQLVIALNVSNRSIPKKLIQSTLTIFEGSQLVLKKNRIDIETVLYIQRTSIRCFIPMCCEQLFIKKVLPIFIQQMFQLHVKNFIEMTKVIALSYNIENGSPFYRILLAYLPLFKSEKFVEMLSSDVINEVKCAVLELINQLFVFNECAIMIAKNAKLFIPLSRLIVDGSFELKIAVLKVINAWLTCTSHDKDTEDIVNPNFLLSIIPLLQSSDKLLKSSTEDSLRRIRLLGYRNKEIVDIIEKVYNGEFED</sequence>
<protein>
    <submittedName>
        <fullName evidence="1">Uncharacterized protein</fullName>
    </submittedName>
</protein>
<dbReference type="Gene3D" id="1.25.10.10">
    <property type="entry name" value="Leucine-rich Repeat Variant"/>
    <property type="match status" value="1"/>
</dbReference>
<dbReference type="Proteomes" id="UP000179807">
    <property type="component" value="Unassembled WGS sequence"/>
</dbReference>
<dbReference type="VEuPathDB" id="TrichDB:TRFO_12588"/>
<organism evidence="1 2">
    <name type="scientific">Tritrichomonas foetus</name>
    <dbReference type="NCBI Taxonomy" id="1144522"/>
    <lineage>
        <taxon>Eukaryota</taxon>
        <taxon>Metamonada</taxon>
        <taxon>Parabasalia</taxon>
        <taxon>Tritrichomonadida</taxon>
        <taxon>Tritrichomonadidae</taxon>
        <taxon>Tritrichomonas</taxon>
    </lineage>
</organism>
<name>A0A1J4L1C6_9EUKA</name>
<evidence type="ECO:0000313" key="1">
    <source>
        <dbReference type="EMBL" id="OHT17243.1"/>
    </source>
</evidence>
<evidence type="ECO:0000313" key="2">
    <source>
        <dbReference type="Proteomes" id="UP000179807"/>
    </source>
</evidence>
<reference evidence="1" key="1">
    <citation type="submission" date="2016-10" db="EMBL/GenBank/DDBJ databases">
        <authorList>
            <person name="Benchimol M."/>
            <person name="Almeida L.G."/>
            <person name="Vasconcelos A.T."/>
            <person name="Perreira-Neves A."/>
            <person name="Rosa I.A."/>
            <person name="Tasca T."/>
            <person name="Bogo M.R."/>
            <person name="de Souza W."/>
        </authorList>
    </citation>
    <scope>NUCLEOTIDE SEQUENCE [LARGE SCALE GENOMIC DNA]</scope>
    <source>
        <strain evidence="1">K</strain>
    </source>
</reference>
<dbReference type="InterPro" id="IPR016024">
    <property type="entry name" value="ARM-type_fold"/>
</dbReference>
<dbReference type="GeneID" id="94831424"/>
<accession>A0A1J4L1C6</accession>
<dbReference type="EMBL" id="MLAK01000024">
    <property type="protein sequence ID" value="OHT17243.1"/>
    <property type="molecule type" value="Genomic_DNA"/>
</dbReference>
<dbReference type="RefSeq" id="XP_068370379.1">
    <property type="nucleotide sequence ID" value="XM_068496720.1"/>
</dbReference>
<keyword evidence="2" id="KW-1185">Reference proteome</keyword>
<dbReference type="SUPFAM" id="SSF48371">
    <property type="entry name" value="ARM repeat"/>
    <property type="match status" value="1"/>
</dbReference>